<feature type="compositionally biased region" description="Basic and acidic residues" evidence="2">
    <location>
        <begin position="418"/>
        <end position="432"/>
    </location>
</feature>
<comment type="caution">
    <text evidence="3">The sequence shown here is derived from an EMBL/GenBank/DDBJ whole genome shotgun (WGS) entry which is preliminary data.</text>
</comment>
<dbReference type="PANTHER" id="PTHR22761">
    <property type="entry name" value="CHARGED MULTIVESICULAR BODY PROTEIN"/>
    <property type="match status" value="1"/>
</dbReference>
<dbReference type="InterPro" id="IPR005024">
    <property type="entry name" value="Snf7_fam"/>
</dbReference>
<evidence type="ECO:0008006" key="5">
    <source>
        <dbReference type="Google" id="ProtNLM"/>
    </source>
</evidence>
<dbReference type="PANTHER" id="PTHR22761:SF18">
    <property type="entry name" value="SORTING PROTEIN SNF7 FAMILY PROTEIN, PUTATIVE (AFU_ORTHOLOGUE AFUA_2G16692)-RELATED"/>
    <property type="match status" value="1"/>
</dbReference>
<evidence type="ECO:0000256" key="1">
    <source>
        <dbReference type="SAM" id="Coils"/>
    </source>
</evidence>
<evidence type="ECO:0000256" key="2">
    <source>
        <dbReference type="SAM" id="MobiDB-lite"/>
    </source>
</evidence>
<dbReference type="Pfam" id="PF03357">
    <property type="entry name" value="Snf7"/>
    <property type="match status" value="1"/>
</dbReference>
<organism evidence="3 4">
    <name type="scientific">Lithohypha guttulata</name>
    <dbReference type="NCBI Taxonomy" id="1690604"/>
    <lineage>
        <taxon>Eukaryota</taxon>
        <taxon>Fungi</taxon>
        <taxon>Dikarya</taxon>
        <taxon>Ascomycota</taxon>
        <taxon>Pezizomycotina</taxon>
        <taxon>Eurotiomycetes</taxon>
        <taxon>Chaetothyriomycetidae</taxon>
        <taxon>Chaetothyriales</taxon>
        <taxon>Trichomeriaceae</taxon>
        <taxon>Lithohypha</taxon>
    </lineage>
</organism>
<keyword evidence="1" id="KW-0175">Coiled coil</keyword>
<gene>
    <name evidence="3" type="ORF">LTR24_006226</name>
</gene>
<dbReference type="EMBL" id="JAVRRG010000078">
    <property type="protein sequence ID" value="KAK5089410.1"/>
    <property type="molecule type" value="Genomic_DNA"/>
</dbReference>
<sequence length="472" mass="51883">MSTDLVEWLVEHEPEFRKSRLPSLYSDLAQQKSANADGFAANASAWQAALTRASLAGQLPTEQKIIIQTSARLLDALRSPQYGRPTGLGAVFDSAVHSGRFVDLKGFNAAEQSIYQKSWIPSPWAIIRWSLRQAGLLGRGSYDQDGGLKQGQLVVVEGLENLSSQLQSRVGPAVTDRIMSREAFAQLVSETEIGSLTTIEIETLLRFLSRDKYALTYDAHTVKFKARSSERPDLITQEDSTIASIKSLIASLEVQISAMTSRVATLQNTAQAAVQSKNKHAAMSALRSKKLAERNLQQRAATLNQLEEVYARIEQAADQVQVMQVMQSSAQALKSLNSRVGGVEAVDEIMDDLRMQMGQVDKVGQVISEPLDGKTVLDEGELDDEFEALEKEELARKEELQAEGTRAKLAALESAEKAAKQKASEAADRQTQDDALEAELSSSSQKLERMHLDDGQIHDETQRKEGTQLLAE</sequence>
<evidence type="ECO:0000313" key="4">
    <source>
        <dbReference type="Proteomes" id="UP001345013"/>
    </source>
</evidence>
<proteinExistence type="predicted"/>
<accession>A0ABR0K6M7</accession>
<feature type="region of interest" description="Disordered" evidence="2">
    <location>
        <begin position="418"/>
        <end position="472"/>
    </location>
</feature>
<feature type="compositionally biased region" description="Basic and acidic residues" evidence="2">
    <location>
        <begin position="446"/>
        <end position="466"/>
    </location>
</feature>
<dbReference type="Gene3D" id="6.10.140.1230">
    <property type="match status" value="1"/>
</dbReference>
<name>A0ABR0K6M7_9EURO</name>
<reference evidence="3 4" key="1">
    <citation type="submission" date="2023-08" db="EMBL/GenBank/DDBJ databases">
        <title>Black Yeasts Isolated from many extreme environments.</title>
        <authorList>
            <person name="Coleine C."/>
            <person name="Stajich J.E."/>
            <person name="Selbmann L."/>
        </authorList>
    </citation>
    <scope>NUCLEOTIDE SEQUENCE [LARGE SCALE GENOMIC DNA]</scope>
    <source>
        <strain evidence="3 4">CCFEE 5885</strain>
    </source>
</reference>
<protein>
    <recommendedName>
        <fullName evidence="5">SNF7 family protein</fullName>
    </recommendedName>
</protein>
<dbReference type="Proteomes" id="UP001345013">
    <property type="component" value="Unassembled WGS sequence"/>
</dbReference>
<feature type="coiled-coil region" evidence="1">
    <location>
        <begin position="249"/>
        <end position="323"/>
    </location>
</feature>
<evidence type="ECO:0000313" key="3">
    <source>
        <dbReference type="EMBL" id="KAK5089410.1"/>
    </source>
</evidence>
<keyword evidence="4" id="KW-1185">Reference proteome</keyword>